<comment type="caution">
    <text evidence="3">The sequence shown here is derived from an EMBL/GenBank/DDBJ whole genome shotgun (WGS) entry which is preliminary data.</text>
</comment>
<evidence type="ECO:0000256" key="1">
    <source>
        <dbReference type="SAM" id="MobiDB-lite"/>
    </source>
</evidence>
<name>A0ABT8ZZC6_9SPHN</name>
<dbReference type="EMBL" id="JAUQSZ010000007">
    <property type="protein sequence ID" value="MDO7842933.1"/>
    <property type="molecule type" value="Genomic_DNA"/>
</dbReference>
<evidence type="ECO:0000313" key="4">
    <source>
        <dbReference type="Proteomes" id="UP001176468"/>
    </source>
</evidence>
<dbReference type="Proteomes" id="UP001176468">
    <property type="component" value="Unassembled WGS sequence"/>
</dbReference>
<reference evidence="3" key="1">
    <citation type="submission" date="2023-07" db="EMBL/GenBank/DDBJ databases">
        <authorList>
            <person name="Kim M.K."/>
        </authorList>
    </citation>
    <scope>NUCLEOTIDE SEQUENCE</scope>
    <source>
        <strain evidence="3">CA1-15</strain>
    </source>
</reference>
<dbReference type="RefSeq" id="WP_304561394.1">
    <property type="nucleotide sequence ID" value="NZ_JAUQSZ010000007.1"/>
</dbReference>
<organism evidence="3 4">
    <name type="scientific">Sphingomonas immobilis</name>
    <dbReference type="NCBI Taxonomy" id="3063997"/>
    <lineage>
        <taxon>Bacteria</taxon>
        <taxon>Pseudomonadati</taxon>
        <taxon>Pseudomonadota</taxon>
        <taxon>Alphaproteobacteria</taxon>
        <taxon>Sphingomonadales</taxon>
        <taxon>Sphingomonadaceae</taxon>
        <taxon>Sphingomonas</taxon>
    </lineage>
</organism>
<feature type="region of interest" description="Disordered" evidence="1">
    <location>
        <begin position="104"/>
        <end position="126"/>
    </location>
</feature>
<proteinExistence type="predicted"/>
<feature type="domain" description="Short chain dehydrogenase-like proteobacteria" evidence="2">
    <location>
        <begin position="20"/>
        <end position="103"/>
    </location>
</feature>
<gene>
    <name evidence="3" type="ORF">Q5H94_11405</name>
</gene>
<dbReference type="Pfam" id="PF21777">
    <property type="entry name" value="SDR-like"/>
    <property type="match status" value="1"/>
</dbReference>
<sequence>MREALDRALAGVATIAGPDDAVEAVIARLRNAPDPAVLVILPEVSPLARAMLRAAIAPLAAERAPATRIGAVEIAGGSDPSDVIAAVQFLANAASTTGQVLAVAPPAPSPYAGGRPQDPSDSSTKR</sequence>
<dbReference type="InterPro" id="IPR048623">
    <property type="entry name" value="SDR-like_proteobact"/>
</dbReference>
<evidence type="ECO:0000259" key="2">
    <source>
        <dbReference type="Pfam" id="PF21777"/>
    </source>
</evidence>
<protein>
    <recommendedName>
        <fullName evidence="2">Short chain dehydrogenase-like proteobacteria domain-containing protein</fullName>
    </recommendedName>
</protein>
<keyword evidence="4" id="KW-1185">Reference proteome</keyword>
<accession>A0ABT8ZZC6</accession>
<evidence type="ECO:0000313" key="3">
    <source>
        <dbReference type="EMBL" id="MDO7842933.1"/>
    </source>
</evidence>